<name>A0A803NPN3_CANSA</name>
<dbReference type="InterPro" id="IPR011016">
    <property type="entry name" value="Znf_RING-CH"/>
</dbReference>
<keyword evidence="1" id="KW-0479">Metal-binding</keyword>
<dbReference type="Pfam" id="PF12906">
    <property type="entry name" value="RINGv"/>
    <property type="match status" value="1"/>
</dbReference>
<dbReference type="Gene3D" id="3.30.40.10">
    <property type="entry name" value="Zinc/RING finger domain, C3HC4 (zinc finger)"/>
    <property type="match status" value="1"/>
</dbReference>
<sequence length="809" mass="92055">MAKTREKVQGKIVLSTKKRKKWGPDSSSEAQKTRSMDEILGVEWIEFSDEEKTEDAIPGQASMEEDQRREEIRMEFAQFMEAKQFREANRQASMAVSQGANPLLAVLEGFIRGTWKDKVDKIGMLSYGIFIFRFYNTEDGDSALNGGYVFFNKRPMIMKTWDPNVNFKKEDIKAIPIWIQLEELEIKYWGQKLLFKIAGQSGNPLMVDDTTKERDKLNFPIILLEVKLHQEFPDLIYFENKYGNNVTIAVKSTKSAAAAGGKNYREDYAEVHKAFSSFLHEKTKLTWAKAAGERIDNPTEVTATFLDYYQFLLGFNLQNRKQVQIEIMLQGPLVSKQQADLLIAPHTREEVKQIMFDIPGIKAPGLNNQEGFIKGRSIAHNIMVYQDLVRHYGRKSTKANCMIKLDLQKAYDTIEWDFIEEMLHVFQLPGKFIQLIMTCISTPRFSLLFNGSLHGFFEARRGLRQGDPMSPLLFVLGLEYLSRIMKKVREKEGFGYHERYSGLKLNHLSFTDDVLLFCKGDFKNIYFMLQGLKLFSKTSGLNPNPSKSTVYCSGMDPKEVQRVIDASIGQASSIGAGSVTWDNMCNAKSEGGMGFKNIMEWNKAAMVKICHEEEFENSSTLEAPCACSGTVKFAHRDCIQRWCNEKGNTTCEICLHNYEPGYTAPPKISPLIEAAVTIRDSLQIPRREEERGRRGGSSVGVRAENDHSQCTSAADRSASCCRRLALLFTMILLVRHLFAILNGGLEEYPFTLVTIIILRTSGIVLPMFVLVRTITAVQNSIKRHYQDFDNVDSSTFDGDEEDELYQHLV</sequence>
<keyword evidence="8" id="KW-1185">Reference proteome</keyword>
<dbReference type="PANTHER" id="PTHR23012">
    <property type="entry name" value="RING/FYVE/PHD ZINC FINGER DOMAIN-CONTAINING"/>
    <property type="match status" value="1"/>
</dbReference>
<dbReference type="InterPro" id="IPR000477">
    <property type="entry name" value="RT_dom"/>
</dbReference>
<dbReference type="GO" id="GO:0016567">
    <property type="term" value="P:protein ubiquitination"/>
    <property type="evidence" value="ECO:0007669"/>
    <property type="project" value="TreeGrafter"/>
</dbReference>
<feature type="region of interest" description="Disordered" evidence="4">
    <location>
        <begin position="1"/>
        <end position="35"/>
    </location>
</feature>
<dbReference type="Pfam" id="PF00078">
    <property type="entry name" value="RVT_1"/>
    <property type="match status" value="1"/>
</dbReference>
<reference evidence="7" key="2">
    <citation type="submission" date="2021-03" db="UniProtKB">
        <authorList>
            <consortium name="EnsemblPlants"/>
        </authorList>
    </citation>
    <scope>IDENTIFICATION</scope>
</reference>
<organism evidence="7 8">
    <name type="scientific">Cannabis sativa</name>
    <name type="common">Hemp</name>
    <name type="synonym">Marijuana</name>
    <dbReference type="NCBI Taxonomy" id="3483"/>
    <lineage>
        <taxon>Eukaryota</taxon>
        <taxon>Viridiplantae</taxon>
        <taxon>Streptophyta</taxon>
        <taxon>Embryophyta</taxon>
        <taxon>Tracheophyta</taxon>
        <taxon>Spermatophyta</taxon>
        <taxon>Magnoliopsida</taxon>
        <taxon>eudicotyledons</taxon>
        <taxon>Gunneridae</taxon>
        <taxon>Pentapetalae</taxon>
        <taxon>rosids</taxon>
        <taxon>fabids</taxon>
        <taxon>Rosales</taxon>
        <taxon>Cannabaceae</taxon>
        <taxon>Cannabis</taxon>
    </lineage>
</organism>
<dbReference type="SUPFAM" id="SSF57850">
    <property type="entry name" value="RING/U-box"/>
    <property type="match status" value="1"/>
</dbReference>
<dbReference type="SMART" id="SM00744">
    <property type="entry name" value="RINGv"/>
    <property type="match status" value="1"/>
</dbReference>
<dbReference type="PROSITE" id="PS51292">
    <property type="entry name" value="ZF_RING_CH"/>
    <property type="match status" value="1"/>
</dbReference>
<dbReference type="AlphaFoldDB" id="A0A803NPN3"/>
<evidence type="ECO:0000313" key="8">
    <source>
        <dbReference type="Proteomes" id="UP000596661"/>
    </source>
</evidence>
<feature type="domain" description="Reverse transcriptase" evidence="5">
    <location>
        <begin position="309"/>
        <end position="568"/>
    </location>
</feature>
<dbReference type="InterPro" id="IPR025558">
    <property type="entry name" value="DUF4283"/>
</dbReference>
<evidence type="ECO:0000256" key="1">
    <source>
        <dbReference type="ARBA" id="ARBA00022723"/>
    </source>
</evidence>
<dbReference type="Proteomes" id="UP000596661">
    <property type="component" value="Chromosome 1"/>
</dbReference>
<dbReference type="InterPro" id="IPR013083">
    <property type="entry name" value="Znf_RING/FYVE/PHD"/>
</dbReference>
<dbReference type="Pfam" id="PF14111">
    <property type="entry name" value="DUF4283"/>
    <property type="match status" value="1"/>
</dbReference>
<dbReference type="Pfam" id="PF12428">
    <property type="entry name" value="DUF3675"/>
    <property type="match status" value="1"/>
</dbReference>
<protein>
    <recommendedName>
        <fullName evidence="9">RING-CH-type domain-containing protein</fullName>
    </recommendedName>
</protein>
<evidence type="ECO:0000259" key="6">
    <source>
        <dbReference type="PROSITE" id="PS51292"/>
    </source>
</evidence>
<keyword evidence="3" id="KW-0862">Zinc</keyword>
<dbReference type="CDD" id="cd01650">
    <property type="entry name" value="RT_nLTR_like"/>
    <property type="match status" value="1"/>
</dbReference>
<evidence type="ECO:0000259" key="5">
    <source>
        <dbReference type="PROSITE" id="PS50878"/>
    </source>
</evidence>
<dbReference type="PANTHER" id="PTHR23012:SF180">
    <property type="entry name" value="RING_FYVE_PHD ZINC FINGER SUPERFAMILY PROTEIN"/>
    <property type="match status" value="1"/>
</dbReference>
<keyword evidence="2" id="KW-0863">Zinc-finger</keyword>
<proteinExistence type="predicted"/>
<dbReference type="CDD" id="cd16495">
    <property type="entry name" value="RING_CH-C4HC3_MARCH"/>
    <property type="match status" value="1"/>
</dbReference>
<dbReference type="GO" id="GO:0016020">
    <property type="term" value="C:membrane"/>
    <property type="evidence" value="ECO:0007669"/>
    <property type="project" value="TreeGrafter"/>
</dbReference>
<dbReference type="InterPro" id="IPR043502">
    <property type="entry name" value="DNA/RNA_pol_sf"/>
</dbReference>
<evidence type="ECO:0000256" key="2">
    <source>
        <dbReference type="ARBA" id="ARBA00022771"/>
    </source>
</evidence>
<dbReference type="FunFam" id="3.30.40.10:FF:000318">
    <property type="entry name" value="E3 ubiquitin-protein ligase MARCH4"/>
    <property type="match status" value="1"/>
</dbReference>
<evidence type="ECO:0000256" key="3">
    <source>
        <dbReference type="ARBA" id="ARBA00022833"/>
    </source>
</evidence>
<dbReference type="InterPro" id="IPR033275">
    <property type="entry name" value="MARCH-like"/>
</dbReference>
<dbReference type="InterPro" id="IPR022143">
    <property type="entry name" value="DUF3675"/>
</dbReference>
<dbReference type="EMBL" id="UZAU01000018">
    <property type="status" value="NOT_ANNOTATED_CDS"/>
    <property type="molecule type" value="Genomic_DNA"/>
</dbReference>
<evidence type="ECO:0000256" key="4">
    <source>
        <dbReference type="SAM" id="MobiDB-lite"/>
    </source>
</evidence>
<dbReference type="SUPFAM" id="SSF56672">
    <property type="entry name" value="DNA/RNA polymerases"/>
    <property type="match status" value="1"/>
</dbReference>
<dbReference type="EnsemblPlants" id="evm.model.01.550">
    <property type="protein sequence ID" value="cds.evm.model.01.550"/>
    <property type="gene ID" value="evm.TU.01.550"/>
</dbReference>
<feature type="domain" description="RING-CH-type" evidence="6">
    <location>
        <begin position="599"/>
        <end position="661"/>
    </location>
</feature>
<accession>A0A803NPN3</accession>
<evidence type="ECO:0000313" key="7">
    <source>
        <dbReference type="EnsemblPlants" id="cds.evm.model.01.550"/>
    </source>
</evidence>
<dbReference type="GO" id="GO:0008270">
    <property type="term" value="F:zinc ion binding"/>
    <property type="evidence" value="ECO:0007669"/>
    <property type="project" value="UniProtKB-KW"/>
</dbReference>
<dbReference type="GO" id="GO:0004842">
    <property type="term" value="F:ubiquitin-protein transferase activity"/>
    <property type="evidence" value="ECO:0007669"/>
    <property type="project" value="TreeGrafter"/>
</dbReference>
<dbReference type="PROSITE" id="PS50878">
    <property type="entry name" value="RT_POL"/>
    <property type="match status" value="1"/>
</dbReference>
<reference evidence="7" key="1">
    <citation type="submission" date="2018-11" db="EMBL/GenBank/DDBJ databases">
        <authorList>
            <person name="Grassa J C."/>
        </authorList>
    </citation>
    <scope>NUCLEOTIDE SEQUENCE [LARGE SCALE GENOMIC DNA]</scope>
</reference>
<evidence type="ECO:0008006" key="9">
    <source>
        <dbReference type="Google" id="ProtNLM"/>
    </source>
</evidence>
<dbReference type="Gramene" id="evm.model.01.550">
    <property type="protein sequence ID" value="cds.evm.model.01.550"/>
    <property type="gene ID" value="evm.TU.01.550"/>
</dbReference>